<gene>
    <name evidence="2" type="ORF">LVIROSA_LOCUS23522</name>
</gene>
<dbReference type="Proteomes" id="UP001157418">
    <property type="component" value="Unassembled WGS sequence"/>
</dbReference>
<proteinExistence type="predicted"/>
<keyword evidence="3" id="KW-1185">Reference proteome</keyword>
<protein>
    <submittedName>
        <fullName evidence="2">Uncharacterized protein</fullName>
    </submittedName>
</protein>
<sequence length="155" mass="17581">MDDVPVMNDEPVMTDEPVMNDEPIIDNEPVLDDEYDCEDSADESEFDSADESEFHSQHDAKKKKTVFDEEPLIDDVEVNMINFCSVLDEDIDLGEPDPTNNNTKEHEDIEDEPLEVLDNDVFESFASEQEPRKKLLKSILKPVACSSGEIGKRES</sequence>
<evidence type="ECO:0000256" key="1">
    <source>
        <dbReference type="SAM" id="MobiDB-lite"/>
    </source>
</evidence>
<reference evidence="2 3" key="1">
    <citation type="submission" date="2022-01" db="EMBL/GenBank/DDBJ databases">
        <authorList>
            <person name="Xiong W."/>
            <person name="Schranz E."/>
        </authorList>
    </citation>
    <scope>NUCLEOTIDE SEQUENCE [LARGE SCALE GENOMIC DNA]</scope>
</reference>
<feature type="compositionally biased region" description="Acidic residues" evidence="1">
    <location>
        <begin position="23"/>
        <end position="51"/>
    </location>
</feature>
<accession>A0AAU9NH32</accession>
<organism evidence="2 3">
    <name type="scientific">Lactuca virosa</name>
    <dbReference type="NCBI Taxonomy" id="75947"/>
    <lineage>
        <taxon>Eukaryota</taxon>
        <taxon>Viridiplantae</taxon>
        <taxon>Streptophyta</taxon>
        <taxon>Embryophyta</taxon>
        <taxon>Tracheophyta</taxon>
        <taxon>Spermatophyta</taxon>
        <taxon>Magnoliopsida</taxon>
        <taxon>eudicotyledons</taxon>
        <taxon>Gunneridae</taxon>
        <taxon>Pentapetalae</taxon>
        <taxon>asterids</taxon>
        <taxon>campanulids</taxon>
        <taxon>Asterales</taxon>
        <taxon>Asteraceae</taxon>
        <taxon>Cichorioideae</taxon>
        <taxon>Cichorieae</taxon>
        <taxon>Lactucinae</taxon>
        <taxon>Lactuca</taxon>
    </lineage>
</organism>
<evidence type="ECO:0000313" key="3">
    <source>
        <dbReference type="Proteomes" id="UP001157418"/>
    </source>
</evidence>
<name>A0AAU9NH32_9ASTR</name>
<dbReference type="EMBL" id="CAKMRJ010004445">
    <property type="protein sequence ID" value="CAH1437183.1"/>
    <property type="molecule type" value="Genomic_DNA"/>
</dbReference>
<feature type="region of interest" description="Disordered" evidence="1">
    <location>
        <begin position="89"/>
        <end position="113"/>
    </location>
</feature>
<comment type="caution">
    <text evidence="2">The sequence shown here is derived from an EMBL/GenBank/DDBJ whole genome shotgun (WGS) entry which is preliminary data.</text>
</comment>
<dbReference type="AlphaFoldDB" id="A0AAU9NH32"/>
<evidence type="ECO:0000313" key="2">
    <source>
        <dbReference type="EMBL" id="CAH1437183.1"/>
    </source>
</evidence>
<feature type="region of interest" description="Disordered" evidence="1">
    <location>
        <begin position="1"/>
        <end position="63"/>
    </location>
</feature>